<dbReference type="Gene3D" id="3.40.630.30">
    <property type="match status" value="1"/>
</dbReference>
<dbReference type="AlphaFoldDB" id="A0A0M6Y5R8"/>
<dbReference type="OrthoDB" id="9805924at2"/>
<evidence type="ECO:0000256" key="2">
    <source>
        <dbReference type="ARBA" id="ARBA00023315"/>
    </source>
</evidence>
<dbReference type="CDD" id="cd04301">
    <property type="entry name" value="NAT_SF"/>
    <property type="match status" value="1"/>
</dbReference>
<proteinExistence type="predicted"/>
<organism evidence="4 5">
    <name type="scientific">Roseibium aggregatum</name>
    <dbReference type="NCBI Taxonomy" id="187304"/>
    <lineage>
        <taxon>Bacteria</taxon>
        <taxon>Pseudomonadati</taxon>
        <taxon>Pseudomonadota</taxon>
        <taxon>Alphaproteobacteria</taxon>
        <taxon>Hyphomicrobiales</taxon>
        <taxon>Stappiaceae</taxon>
        <taxon>Roseibium</taxon>
    </lineage>
</organism>
<dbReference type="InterPro" id="IPR000182">
    <property type="entry name" value="GNAT_dom"/>
</dbReference>
<dbReference type="SUPFAM" id="SSF55729">
    <property type="entry name" value="Acyl-CoA N-acyltransferases (Nat)"/>
    <property type="match status" value="1"/>
</dbReference>
<reference evidence="5" key="1">
    <citation type="submission" date="2015-07" db="EMBL/GenBank/DDBJ databases">
        <authorList>
            <person name="Rodrigo-Torres Lidia"/>
            <person name="Arahal R.David."/>
        </authorList>
    </citation>
    <scope>NUCLEOTIDE SEQUENCE [LARGE SCALE GENOMIC DNA]</scope>
    <source>
        <strain evidence="5">CECT 4801</strain>
    </source>
</reference>
<name>A0A0M6Y5R8_9HYPH</name>
<protein>
    <submittedName>
        <fullName evidence="4">Putative acetyltransferase</fullName>
    </submittedName>
</protein>
<dbReference type="RefSeq" id="WP_055657961.1">
    <property type="nucleotide sequence ID" value="NZ_CXST01000002.1"/>
</dbReference>
<dbReference type="InterPro" id="IPR051016">
    <property type="entry name" value="Diverse_Substrate_AcTransf"/>
</dbReference>
<dbReference type="STRING" id="187304.B0E33_05835"/>
<evidence type="ECO:0000256" key="1">
    <source>
        <dbReference type="ARBA" id="ARBA00022679"/>
    </source>
</evidence>
<dbReference type="InterPro" id="IPR016181">
    <property type="entry name" value="Acyl_CoA_acyltransferase"/>
</dbReference>
<gene>
    <name evidence="4" type="ORF">LAL4801_03501</name>
</gene>
<keyword evidence="2" id="KW-0012">Acyltransferase</keyword>
<feature type="domain" description="N-acetyltransferase" evidence="3">
    <location>
        <begin position="4"/>
        <end position="162"/>
    </location>
</feature>
<dbReference type="Proteomes" id="UP000048926">
    <property type="component" value="Unassembled WGS sequence"/>
</dbReference>
<dbReference type="EMBL" id="CXST01000002">
    <property type="protein sequence ID" value="CTQ45054.1"/>
    <property type="molecule type" value="Genomic_DNA"/>
</dbReference>
<sequence length="162" mass="17872">MSNITIRRAERGDAERLHAALFQLSADMGDTHVASLDDVIRHGFSETPAFFALLAIRPSDDRTLGVLQASPVFSTTRGGTGLYVSDLWVDGEARGEGLGQRLLAASLDLAPDSWTPVFLKLAVYHDNPDARRFYERLGFAPREGETVFDLRAPALDKLRDRS</sequence>
<keyword evidence="1 4" id="KW-0808">Transferase</keyword>
<evidence type="ECO:0000313" key="4">
    <source>
        <dbReference type="EMBL" id="CTQ45054.1"/>
    </source>
</evidence>
<dbReference type="PANTHER" id="PTHR10545:SF29">
    <property type="entry name" value="GH14572P-RELATED"/>
    <property type="match status" value="1"/>
</dbReference>
<dbReference type="PANTHER" id="PTHR10545">
    <property type="entry name" value="DIAMINE N-ACETYLTRANSFERASE"/>
    <property type="match status" value="1"/>
</dbReference>
<keyword evidence="5" id="KW-1185">Reference proteome</keyword>
<evidence type="ECO:0000313" key="5">
    <source>
        <dbReference type="Proteomes" id="UP000048926"/>
    </source>
</evidence>
<dbReference type="Pfam" id="PF00583">
    <property type="entry name" value="Acetyltransf_1"/>
    <property type="match status" value="1"/>
</dbReference>
<dbReference type="GO" id="GO:0008080">
    <property type="term" value="F:N-acetyltransferase activity"/>
    <property type="evidence" value="ECO:0007669"/>
    <property type="project" value="UniProtKB-ARBA"/>
</dbReference>
<evidence type="ECO:0000259" key="3">
    <source>
        <dbReference type="PROSITE" id="PS51186"/>
    </source>
</evidence>
<dbReference type="PROSITE" id="PS51186">
    <property type="entry name" value="GNAT"/>
    <property type="match status" value="1"/>
</dbReference>
<accession>A0A0M6Y5R8</accession>